<dbReference type="Proteomes" id="UP000664277">
    <property type="component" value="Unassembled WGS sequence"/>
</dbReference>
<protein>
    <recommendedName>
        <fullName evidence="1">non-specific serine/threonine protein kinase</fullName>
        <ecNumber evidence="1">2.7.11.1</ecNumber>
    </recommendedName>
</protein>
<evidence type="ECO:0000313" key="11">
    <source>
        <dbReference type="Proteomes" id="UP000664277"/>
    </source>
</evidence>
<dbReference type="AlphaFoldDB" id="A0A8J7TMS4"/>
<dbReference type="InterPro" id="IPR017441">
    <property type="entry name" value="Protein_kinase_ATP_BS"/>
</dbReference>
<dbReference type="SUPFAM" id="SSF56112">
    <property type="entry name" value="Protein kinase-like (PK-like)"/>
    <property type="match status" value="1"/>
</dbReference>
<keyword evidence="8" id="KW-1133">Transmembrane helix</keyword>
<evidence type="ECO:0000256" key="8">
    <source>
        <dbReference type="SAM" id="Phobius"/>
    </source>
</evidence>
<evidence type="ECO:0000256" key="4">
    <source>
        <dbReference type="ARBA" id="ARBA00022741"/>
    </source>
</evidence>
<dbReference type="EMBL" id="JAFLCK010000016">
    <property type="protein sequence ID" value="MBN8661100.1"/>
    <property type="molecule type" value="Genomic_DNA"/>
</dbReference>
<comment type="caution">
    <text evidence="10">The sequence shown here is derived from an EMBL/GenBank/DDBJ whole genome shotgun (WGS) entry which is preliminary data.</text>
</comment>
<dbReference type="Pfam" id="PF00069">
    <property type="entry name" value="Pkinase"/>
    <property type="match status" value="1"/>
</dbReference>
<dbReference type="InterPro" id="IPR000719">
    <property type="entry name" value="Prot_kinase_dom"/>
</dbReference>
<dbReference type="SUPFAM" id="SSF52047">
    <property type="entry name" value="RNI-like"/>
    <property type="match status" value="1"/>
</dbReference>
<keyword evidence="4 7" id="KW-0547">Nucleotide-binding</keyword>
<dbReference type="PANTHER" id="PTHR43289:SF6">
    <property type="entry name" value="SERINE_THREONINE-PROTEIN KINASE NEKL-3"/>
    <property type="match status" value="1"/>
</dbReference>
<evidence type="ECO:0000256" key="7">
    <source>
        <dbReference type="PROSITE-ProRule" id="PRU10141"/>
    </source>
</evidence>
<evidence type="ECO:0000313" key="10">
    <source>
        <dbReference type="EMBL" id="MBN8661100.1"/>
    </source>
</evidence>
<keyword evidence="5 10" id="KW-0418">Kinase</keyword>
<dbReference type="InterPro" id="IPR011009">
    <property type="entry name" value="Kinase-like_dom_sf"/>
</dbReference>
<evidence type="ECO:0000256" key="6">
    <source>
        <dbReference type="ARBA" id="ARBA00022840"/>
    </source>
</evidence>
<dbReference type="PROSITE" id="PS00107">
    <property type="entry name" value="PROTEIN_KINASE_ATP"/>
    <property type="match status" value="1"/>
</dbReference>
<evidence type="ECO:0000256" key="3">
    <source>
        <dbReference type="ARBA" id="ARBA00022679"/>
    </source>
</evidence>
<dbReference type="PANTHER" id="PTHR43289">
    <property type="entry name" value="MITOGEN-ACTIVATED PROTEIN KINASE KINASE KINASE 20-RELATED"/>
    <property type="match status" value="1"/>
</dbReference>
<dbReference type="SMART" id="SM00220">
    <property type="entry name" value="S_TKc"/>
    <property type="match status" value="1"/>
</dbReference>
<dbReference type="Gene3D" id="3.30.200.20">
    <property type="entry name" value="Phosphorylase Kinase, domain 1"/>
    <property type="match status" value="1"/>
</dbReference>
<keyword evidence="2 10" id="KW-0723">Serine/threonine-protein kinase</keyword>
<name>A0A8J7TMS4_9BACT</name>
<dbReference type="GO" id="GO:0004674">
    <property type="term" value="F:protein serine/threonine kinase activity"/>
    <property type="evidence" value="ECO:0007669"/>
    <property type="project" value="UniProtKB-KW"/>
</dbReference>
<dbReference type="Gene3D" id="1.10.510.10">
    <property type="entry name" value="Transferase(Phosphotransferase) domain 1"/>
    <property type="match status" value="1"/>
</dbReference>
<dbReference type="EC" id="2.7.11.1" evidence="1"/>
<keyword evidence="6 7" id="KW-0067">ATP-binding</keyword>
<keyword evidence="8" id="KW-0472">Membrane</keyword>
<dbReference type="PROSITE" id="PS00108">
    <property type="entry name" value="PROTEIN_KINASE_ST"/>
    <property type="match status" value="1"/>
</dbReference>
<dbReference type="PROSITE" id="PS50011">
    <property type="entry name" value="PROTEIN_KINASE_DOM"/>
    <property type="match status" value="1"/>
</dbReference>
<feature type="transmembrane region" description="Helical" evidence="8">
    <location>
        <begin position="330"/>
        <end position="353"/>
    </location>
</feature>
<dbReference type="InterPro" id="IPR032675">
    <property type="entry name" value="LRR_dom_sf"/>
</dbReference>
<feature type="domain" description="Protein kinase" evidence="9">
    <location>
        <begin position="15"/>
        <end position="285"/>
    </location>
</feature>
<dbReference type="Gene3D" id="3.80.10.10">
    <property type="entry name" value="Ribonuclease Inhibitor"/>
    <property type="match status" value="1"/>
</dbReference>
<keyword evidence="8" id="KW-0812">Transmembrane</keyword>
<evidence type="ECO:0000256" key="5">
    <source>
        <dbReference type="ARBA" id="ARBA00022777"/>
    </source>
</evidence>
<evidence type="ECO:0000259" key="9">
    <source>
        <dbReference type="PROSITE" id="PS50011"/>
    </source>
</evidence>
<dbReference type="InterPro" id="IPR008271">
    <property type="entry name" value="Ser/Thr_kinase_AS"/>
</dbReference>
<keyword evidence="3" id="KW-0808">Transferase</keyword>
<sequence length="687" mass="75485">MSQLYTAGDTIDKDYIIESFLGEGGMGQVYRAKHRFIGQVYALKVIKASLINEETWLRFQREARILAALNHPNIVQVFNMGLDKNGNPYYVMELLNGSSLDEVIAGSGPIVWQDSLKITIAVADALAKAHRKGIVHRDIKPANIVISNDAVVKLVDFGLAKSVEAERLLDSRNEKLVKQQMTEKGTVFGSPYYMSPEQCRGEVSQSCDIYALGCTLFQCLTGRVPFAGETAVQTFQMHLGAPIPKLSDKCKLAFPEELDYCIGRSLAKNTRERYPSIDSFKHDLERILDGKPVGRGYEYDGDAESSLQEDDDDDELVEYEQVSAGKKKGVLLWSFVILALLLTVGLEALTLLAPTKKDYLNDFTAKSASIAAINDGYNYDRNLTEKQKVDSSQREPVQTTDLGGSKIRISLAPGFRQVEFGDSKGKHAMPDSSGIVELDRPISVRFDACKTDPNFLKYFRDGDIDSIKVFNIKDKSQLAFICQKFGATSKFIALTLSGLKTSSSALREVKGLEHLQGLALEDMNVKVEDVAAVPNLKTASNICIKGLMDAKSTEANPIPLNADPIVEVLKDNSSLSRLDLDDCAVSSKALQKLAGNKSIKRLSVGLHTWNIEDAKGFAKQSAVTELRISGFKLDDQVVRTLASSKTITTIKLINPESPDHVEDEFAGLKNAAGASLRVTGRGSWHHS</sequence>
<dbReference type="CDD" id="cd14014">
    <property type="entry name" value="STKc_PknB_like"/>
    <property type="match status" value="1"/>
</dbReference>
<evidence type="ECO:0000256" key="1">
    <source>
        <dbReference type="ARBA" id="ARBA00012513"/>
    </source>
</evidence>
<reference evidence="10" key="1">
    <citation type="submission" date="2021-02" db="EMBL/GenBank/DDBJ databases">
        <title>Genome-Resolved Metagenomics of a Microbial Community Performing Photosynthetic Biological Nutrient Removal.</title>
        <authorList>
            <person name="Mcdaniel E.A."/>
        </authorList>
    </citation>
    <scope>NUCLEOTIDE SEQUENCE</scope>
    <source>
        <strain evidence="10">UWPOB_OBS1</strain>
    </source>
</reference>
<gene>
    <name evidence="10" type="ORF">J0M35_12100</name>
</gene>
<proteinExistence type="predicted"/>
<accession>A0A8J7TMS4</accession>
<feature type="binding site" evidence="7">
    <location>
        <position position="44"/>
    </location>
    <ligand>
        <name>ATP</name>
        <dbReference type="ChEBI" id="CHEBI:30616"/>
    </ligand>
</feature>
<dbReference type="GO" id="GO:0005524">
    <property type="term" value="F:ATP binding"/>
    <property type="evidence" value="ECO:0007669"/>
    <property type="project" value="UniProtKB-UniRule"/>
</dbReference>
<dbReference type="FunFam" id="1.10.510.10:FF:000021">
    <property type="entry name" value="Serine/threonine protein kinase"/>
    <property type="match status" value="1"/>
</dbReference>
<evidence type="ECO:0000256" key="2">
    <source>
        <dbReference type="ARBA" id="ARBA00022527"/>
    </source>
</evidence>
<organism evidence="10 11">
    <name type="scientific">Candidatus Obscuribacter phosphatis</name>
    <dbReference type="NCBI Taxonomy" id="1906157"/>
    <lineage>
        <taxon>Bacteria</taxon>
        <taxon>Bacillati</taxon>
        <taxon>Candidatus Melainabacteria</taxon>
        <taxon>Candidatus Obscuribacterales</taxon>
        <taxon>Candidatus Obscuribacteraceae</taxon>
        <taxon>Candidatus Obscuribacter</taxon>
    </lineage>
</organism>